<accession>A0A1C4ZPW6</accession>
<keyword evidence="3" id="KW-0472">Membrane</keyword>
<feature type="compositionally biased region" description="Basic and acidic residues" evidence="2">
    <location>
        <begin position="389"/>
        <end position="421"/>
    </location>
</feature>
<sequence length="631" mass="67185">MPAPVAPADRRSSSLLTVLFWIGVAFAPVAALILLFADGNGLLRFGAVLAVLAAVLIGLSIALRGDGGGGAAAEELRDELEQLRRELRAEIVAAAQRGNHALDQAQRAQDGTAALRARMDAVAVAVAGAVGPVSPEAPGTGRARVSVPETDEAAGRGHRPNPERAAHRPTHDDAGHRPTPDDAAHRPTPDDAAHRPTPDDAGHRPTHDSAGQWNTDNAAGHGHRAGDEADVGRGHQAARSGWGRAAVAPDDEPEPSRRATAAVPEPDRSAPGYGSAQPGGTYGGRGGDRPAAASASARVPEPESRATAAEQPGRPSVYRHTETVHVTRHTVVDGGDPAGGRYGGYGEGWSVPANGDRPWAGYGPGQPDGAGYPADRPRDDRGWAGPKAGQDDRGRGADDGWRGYSENRGHAPRPDADRNPEAPDQLRSWEASAAPGRAWAEPAQNSGWVAPDPAREAPYDTRGRADSPDGGRYPERSWTPQVSEDGDPAEGAYWSAMSSGDIWAEVREDERGRELRVGERRAEVHADGGGYRVRDRWASVRREHDEPARGYGRPESEDRPALPVGGVPVPQEWRTPTQWAAEPERPGRWDAAEPEPVARGRRQRADEERYGYPPRDDVPRAGGARDTDHWR</sequence>
<keyword evidence="1" id="KW-0175">Coiled coil</keyword>
<gene>
    <name evidence="4" type="ORF">GA0070564_106158</name>
</gene>
<keyword evidence="3" id="KW-0812">Transmembrane</keyword>
<feature type="compositionally biased region" description="Basic and acidic residues" evidence="2">
    <location>
        <begin position="524"/>
        <end position="560"/>
    </location>
</feature>
<keyword evidence="5" id="KW-1185">Reference proteome</keyword>
<dbReference type="EMBL" id="FMCX01000006">
    <property type="protein sequence ID" value="SCF35090.1"/>
    <property type="molecule type" value="Genomic_DNA"/>
</dbReference>
<feature type="compositionally biased region" description="Basic and acidic residues" evidence="2">
    <location>
        <begin position="160"/>
        <end position="207"/>
    </location>
</feature>
<dbReference type="Proteomes" id="UP000199504">
    <property type="component" value="Unassembled WGS sequence"/>
</dbReference>
<keyword evidence="3" id="KW-1133">Transmembrane helix</keyword>
<feature type="region of interest" description="Disordered" evidence="2">
    <location>
        <begin position="131"/>
        <end position="494"/>
    </location>
</feature>
<feature type="compositionally biased region" description="Basic and acidic residues" evidence="2">
    <location>
        <begin position="603"/>
        <end position="631"/>
    </location>
</feature>
<reference evidence="5" key="1">
    <citation type="submission" date="2016-06" db="EMBL/GenBank/DDBJ databases">
        <authorList>
            <person name="Varghese N."/>
            <person name="Submissions Spin"/>
        </authorList>
    </citation>
    <scope>NUCLEOTIDE SEQUENCE [LARGE SCALE GENOMIC DNA]</scope>
    <source>
        <strain evidence="5">DSM 44830</strain>
    </source>
</reference>
<evidence type="ECO:0000256" key="2">
    <source>
        <dbReference type="SAM" id="MobiDB-lite"/>
    </source>
</evidence>
<feature type="region of interest" description="Disordered" evidence="2">
    <location>
        <begin position="524"/>
        <end position="631"/>
    </location>
</feature>
<proteinExistence type="predicted"/>
<feature type="compositionally biased region" description="Basic and acidic residues" evidence="2">
    <location>
        <begin position="453"/>
        <end position="475"/>
    </location>
</feature>
<evidence type="ECO:0000313" key="5">
    <source>
        <dbReference type="Proteomes" id="UP000199504"/>
    </source>
</evidence>
<dbReference type="RefSeq" id="WP_141714826.1">
    <property type="nucleotide sequence ID" value="NZ_FMCX01000006.1"/>
</dbReference>
<feature type="coiled-coil region" evidence="1">
    <location>
        <begin position="70"/>
        <end position="97"/>
    </location>
</feature>
<evidence type="ECO:0000256" key="3">
    <source>
        <dbReference type="SAM" id="Phobius"/>
    </source>
</evidence>
<dbReference type="AlphaFoldDB" id="A0A1C4ZPW6"/>
<feature type="compositionally biased region" description="Gly residues" evidence="2">
    <location>
        <begin position="336"/>
        <end position="347"/>
    </location>
</feature>
<organism evidence="4 5">
    <name type="scientific">Micromonospora mirobrigensis</name>
    <dbReference type="NCBI Taxonomy" id="262898"/>
    <lineage>
        <taxon>Bacteria</taxon>
        <taxon>Bacillati</taxon>
        <taxon>Actinomycetota</taxon>
        <taxon>Actinomycetes</taxon>
        <taxon>Micromonosporales</taxon>
        <taxon>Micromonosporaceae</taxon>
        <taxon>Micromonospora</taxon>
    </lineage>
</organism>
<feature type="transmembrane region" description="Helical" evidence="3">
    <location>
        <begin position="42"/>
        <end position="63"/>
    </location>
</feature>
<name>A0A1C4ZPW6_9ACTN</name>
<protein>
    <submittedName>
        <fullName evidence="4">Uncharacterized protein</fullName>
    </submittedName>
</protein>
<evidence type="ECO:0000256" key="1">
    <source>
        <dbReference type="SAM" id="Coils"/>
    </source>
</evidence>
<dbReference type="OrthoDB" id="3406038at2"/>
<feature type="compositionally biased region" description="Basic and acidic residues" evidence="2">
    <location>
        <begin position="582"/>
        <end position="591"/>
    </location>
</feature>
<feature type="compositionally biased region" description="Basic and acidic residues" evidence="2">
    <location>
        <begin position="224"/>
        <end position="233"/>
    </location>
</feature>
<evidence type="ECO:0000313" key="4">
    <source>
        <dbReference type="EMBL" id="SCF35090.1"/>
    </source>
</evidence>
<feature type="transmembrane region" description="Helical" evidence="3">
    <location>
        <begin position="12"/>
        <end position="36"/>
    </location>
</feature>